<accession>A0A9Q0YMU7</accession>
<dbReference type="Proteomes" id="UP001152320">
    <property type="component" value="Chromosome 18"/>
</dbReference>
<name>A0A9Q0YMU7_HOLLE</name>
<evidence type="ECO:0000313" key="2">
    <source>
        <dbReference type="Proteomes" id="UP001152320"/>
    </source>
</evidence>
<proteinExistence type="predicted"/>
<keyword evidence="2" id="KW-1185">Reference proteome</keyword>
<reference evidence="1" key="1">
    <citation type="submission" date="2021-10" db="EMBL/GenBank/DDBJ databases">
        <title>Tropical sea cucumber genome reveals ecological adaptation and Cuvierian tubules defense mechanism.</title>
        <authorList>
            <person name="Chen T."/>
        </authorList>
    </citation>
    <scope>NUCLEOTIDE SEQUENCE</scope>
    <source>
        <strain evidence="1">Nanhai2018</strain>
        <tissue evidence="1">Muscle</tissue>
    </source>
</reference>
<dbReference type="AlphaFoldDB" id="A0A9Q0YMU7"/>
<comment type="caution">
    <text evidence="1">The sequence shown here is derived from an EMBL/GenBank/DDBJ whole genome shotgun (WGS) entry which is preliminary data.</text>
</comment>
<evidence type="ECO:0000313" key="1">
    <source>
        <dbReference type="EMBL" id="KAJ8025297.1"/>
    </source>
</evidence>
<dbReference type="EMBL" id="JAIZAY010000018">
    <property type="protein sequence ID" value="KAJ8025297.1"/>
    <property type="molecule type" value="Genomic_DNA"/>
</dbReference>
<sequence length="121" mass="13917">MVLSLGYFCMAGKYPLFVNSNFWLGEKGECVVLEESPIPRMRQYDFLVYFTCYNDYSASQSGSKISWTSLKTNQLAMTAWRFRKAYRGYLGLTQVQQSTICMHSSMKLLRKCPVTSTMEAV</sequence>
<gene>
    <name evidence="1" type="ORF">HOLleu_35469</name>
</gene>
<protein>
    <submittedName>
        <fullName evidence="1">Uncharacterized protein</fullName>
    </submittedName>
</protein>
<organism evidence="1 2">
    <name type="scientific">Holothuria leucospilota</name>
    <name type="common">Black long sea cucumber</name>
    <name type="synonym">Mertensiothuria leucospilota</name>
    <dbReference type="NCBI Taxonomy" id="206669"/>
    <lineage>
        <taxon>Eukaryota</taxon>
        <taxon>Metazoa</taxon>
        <taxon>Echinodermata</taxon>
        <taxon>Eleutherozoa</taxon>
        <taxon>Echinozoa</taxon>
        <taxon>Holothuroidea</taxon>
        <taxon>Aspidochirotacea</taxon>
        <taxon>Aspidochirotida</taxon>
        <taxon>Holothuriidae</taxon>
        <taxon>Holothuria</taxon>
    </lineage>
</organism>